<keyword evidence="1" id="KW-1133">Transmembrane helix</keyword>
<gene>
    <name evidence="2" type="ordered locus">GbCGDNIH1_8047</name>
</gene>
<proteinExistence type="predicted"/>
<feature type="transmembrane region" description="Helical" evidence="1">
    <location>
        <begin position="12"/>
        <end position="33"/>
    </location>
</feature>
<sequence length="66" mass="7384">MKEEGEHDDDFARVPVSMALVFSASGPVVQTVIYCTKYDFYCYLCIYIIIKSMIILPNISNGVCPA</sequence>
<evidence type="ECO:0000256" key="1">
    <source>
        <dbReference type="SAM" id="Phobius"/>
    </source>
</evidence>
<protein>
    <submittedName>
        <fullName evidence="2">Uncharacterized protein</fullName>
    </submittedName>
</protein>
<dbReference type="AlphaFoldDB" id="A0A286M311"/>
<keyword evidence="1" id="KW-0472">Membrane</keyword>
<feature type="transmembrane region" description="Helical" evidence="1">
    <location>
        <begin position="40"/>
        <end position="59"/>
    </location>
</feature>
<name>A0A286M311_GRABC</name>
<dbReference type="Proteomes" id="UP000001963">
    <property type="component" value="Chromosome"/>
</dbReference>
<dbReference type="KEGG" id="gbe:GbCGDNIH1_8047"/>
<keyword evidence="1" id="KW-0812">Transmembrane</keyword>
<evidence type="ECO:0000313" key="3">
    <source>
        <dbReference type="Proteomes" id="UP000001963"/>
    </source>
</evidence>
<accession>A0A286M311</accession>
<evidence type="ECO:0000313" key="2">
    <source>
        <dbReference type="EMBL" id="ASV62410.1"/>
    </source>
</evidence>
<dbReference type="EMBL" id="CP000394">
    <property type="protein sequence ID" value="ASV62410.1"/>
    <property type="molecule type" value="Genomic_DNA"/>
</dbReference>
<reference evidence="2 3" key="1">
    <citation type="journal article" date="2007" name="J. Bacteriol.">
        <title>Genome sequence analysis of the emerging human pathogenic acetic acid bacterium Granulibacter bethesdensis.</title>
        <authorList>
            <person name="Greenberg D.E."/>
            <person name="Porcella S.F."/>
            <person name="Zelazny A.M."/>
            <person name="Virtaneva K."/>
            <person name="Sturdevant D.E."/>
            <person name="Kupko J.J.III."/>
            <person name="Barbian K.D."/>
            <person name="Babar A."/>
            <person name="Dorward D.W."/>
            <person name="Holland S.M."/>
        </authorList>
    </citation>
    <scope>NUCLEOTIDE SEQUENCE [LARGE SCALE GENOMIC DNA]</scope>
    <source>
        <strain evidence="3">ATCC BAA-1260 / CGDNIH1</strain>
    </source>
</reference>
<organism evidence="2 3">
    <name type="scientific">Granulibacter bethesdensis (strain ATCC BAA-1260 / CGDNIH1)</name>
    <dbReference type="NCBI Taxonomy" id="391165"/>
    <lineage>
        <taxon>Bacteria</taxon>
        <taxon>Pseudomonadati</taxon>
        <taxon>Pseudomonadota</taxon>
        <taxon>Alphaproteobacteria</taxon>
        <taxon>Acetobacterales</taxon>
        <taxon>Acetobacteraceae</taxon>
        <taxon>Granulibacter</taxon>
    </lineage>
</organism>
<keyword evidence="3" id="KW-1185">Reference proteome</keyword>